<accession>A0A6G3SJ28</accession>
<evidence type="ECO:0000313" key="2">
    <source>
        <dbReference type="EMBL" id="NEB83017.1"/>
    </source>
</evidence>
<name>A0A6G3SJ28_STRAQ</name>
<gene>
    <name evidence="2" type="ORF">G3I43_02250</name>
</gene>
<protein>
    <recommendedName>
        <fullName evidence="3">HEAT repeat domain-containing protein</fullName>
    </recommendedName>
</protein>
<dbReference type="EMBL" id="JAAGMK010000069">
    <property type="protein sequence ID" value="NEB83017.1"/>
    <property type="molecule type" value="Genomic_DNA"/>
</dbReference>
<sequence>SPGLRLAALAQLARCSPDGLPGDVVPVVSGLLREMRSPPEASAPEGDEPVDPDAEQVDPEPVAAAETCRG</sequence>
<dbReference type="AlphaFoldDB" id="A0A6G3SJ28"/>
<feature type="region of interest" description="Disordered" evidence="1">
    <location>
        <begin position="35"/>
        <end position="70"/>
    </location>
</feature>
<feature type="compositionally biased region" description="Acidic residues" evidence="1">
    <location>
        <begin position="45"/>
        <end position="58"/>
    </location>
</feature>
<feature type="non-terminal residue" evidence="2">
    <location>
        <position position="70"/>
    </location>
</feature>
<comment type="caution">
    <text evidence="2">The sequence shown here is derived from an EMBL/GenBank/DDBJ whole genome shotgun (WGS) entry which is preliminary data.</text>
</comment>
<reference evidence="2" key="1">
    <citation type="submission" date="2020-01" db="EMBL/GenBank/DDBJ databases">
        <title>Insect and environment-associated Actinomycetes.</title>
        <authorList>
            <person name="Currrie C."/>
            <person name="Chevrette M."/>
            <person name="Carlson C."/>
            <person name="Stubbendieck R."/>
            <person name="Wendt-Pienkowski E."/>
        </authorList>
    </citation>
    <scope>NUCLEOTIDE SEQUENCE</scope>
    <source>
        <strain evidence="2">SID505</strain>
    </source>
</reference>
<dbReference type="RefSeq" id="WP_164256444.1">
    <property type="nucleotide sequence ID" value="NZ_JAAGMK010000069.1"/>
</dbReference>
<evidence type="ECO:0000256" key="1">
    <source>
        <dbReference type="SAM" id="MobiDB-lite"/>
    </source>
</evidence>
<feature type="non-terminal residue" evidence="2">
    <location>
        <position position="1"/>
    </location>
</feature>
<organism evidence="2">
    <name type="scientific">Streptomyces anulatus</name>
    <name type="common">Streptomyces chrysomallus</name>
    <dbReference type="NCBI Taxonomy" id="1892"/>
    <lineage>
        <taxon>Bacteria</taxon>
        <taxon>Bacillati</taxon>
        <taxon>Actinomycetota</taxon>
        <taxon>Actinomycetes</taxon>
        <taxon>Kitasatosporales</taxon>
        <taxon>Streptomycetaceae</taxon>
        <taxon>Streptomyces</taxon>
    </lineage>
</organism>
<proteinExistence type="predicted"/>
<evidence type="ECO:0008006" key="3">
    <source>
        <dbReference type="Google" id="ProtNLM"/>
    </source>
</evidence>